<dbReference type="EMBL" id="JAGYWB010000017">
    <property type="protein sequence ID" value="KAI0494367.1"/>
    <property type="molecule type" value="Genomic_DNA"/>
</dbReference>
<keyword evidence="1" id="KW-0812">Transmembrane</keyword>
<organism evidence="2 3">
    <name type="scientific">Dendrobium nobile</name>
    <name type="common">Orchid</name>
    <dbReference type="NCBI Taxonomy" id="94219"/>
    <lineage>
        <taxon>Eukaryota</taxon>
        <taxon>Viridiplantae</taxon>
        <taxon>Streptophyta</taxon>
        <taxon>Embryophyta</taxon>
        <taxon>Tracheophyta</taxon>
        <taxon>Spermatophyta</taxon>
        <taxon>Magnoliopsida</taxon>
        <taxon>Liliopsida</taxon>
        <taxon>Asparagales</taxon>
        <taxon>Orchidaceae</taxon>
        <taxon>Epidendroideae</taxon>
        <taxon>Malaxideae</taxon>
        <taxon>Dendrobiinae</taxon>
        <taxon>Dendrobium</taxon>
    </lineage>
</organism>
<dbReference type="AlphaFoldDB" id="A0A8T3AD83"/>
<name>A0A8T3AD83_DENNO</name>
<keyword evidence="3" id="KW-1185">Reference proteome</keyword>
<keyword evidence="1" id="KW-0472">Membrane</keyword>
<evidence type="ECO:0000313" key="3">
    <source>
        <dbReference type="Proteomes" id="UP000829196"/>
    </source>
</evidence>
<feature type="transmembrane region" description="Helical" evidence="1">
    <location>
        <begin position="82"/>
        <end position="100"/>
    </location>
</feature>
<sequence>MEGNACAHGIAEWGCLLDSMVDVHISNFPNHIIGDIMADLERRLLERFGDVCCSRIFWVLVLAHHSLFIGFYVTLFSRELKIVGFLVSFIFVALLSSSELESPLKTL</sequence>
<keyword evidence="1" id="KW-1133">Transmembrane helix</keyword>
<accession>A0A8T3AD83</accession>
<proteinExistence type="predicted"/>
<reference evidence="2" key="1">
    <citation type="journal article" date="2022" name="Front. Genet.">
        <title>Chromosome-Scale Assembly of the Dendrobium nobile Genome Provides Insights Into the Molecular Mechanism of the Biosynthesis of the Medicinal Active Ingredient of Dendrobium.</title>
        <authorList>
            <person name="Xu Q."/>
            <person name="Niu S.-C."/>
            <person name="Li K.-L."/>
            <person name="Zheng P.-J."/>
            <person name="Zhang X.-J."/>
            <person name="Jia Y."/>
            <person name="Liu Y."/>
            <person name="Niu Y.-X."/>
            <person name="Yu L.-H."/>
            <person name="Chen D.-F."/>
            <person name="Zhang G.-Q."/>
        </authorList>
    </citation>
    <scope>NUCLEOTIDE SEQUENCE</scope>
    <source>
        <tissue evidence="2">Leaf</tissue>
    </source>
</reference>
<dbReference type="Proteomes" id="UP000829196">
    <property type="component" value="Unassembled WGS sequence"/>
</dbReference>
<comment type="caution">
    <text evidence="2">The sequence shown here is derived from an EMBL/GenBank/DDBJ whole genome shotgun (WGS) entry which is preliminary data.</text>
</comment>
<protein>
    <submittedName>
        <fullName evidence="2">Uncharacterized protein</fullName>
    </submittedName>
</protein>
<gene>
    <name evidence="2" type="ORF">KFK09_024501</name>
</gene>
<evidence type="ECO:0000256" key="1">
    <source>
        <dbReference type="SAM" id="Phobius"/>
    </source>
</evidence>
<feature type="transmembrane region" description="Helical" evidence="1">
    <location>
        <begin position="56"/>
        <end position="75"/>
    </location>
</feature>
<evidence type="ECO:0000313" key="2">
    <source>
        <dbReference type="EMBL" id="KAI0494367.1"/>
    </source>
</evidence>